<comment type="subcellular location">
    <subcellularLocation>
        <location evidence="1">Membrane</location>
        <topology evidence="1">Multi-pass membrane protein</topology>
    </subcellularLocation>
</comment>
<evidence type="ECO:0000256" key="3">
    <source>
        <dbReference type="ARBA" id="ARBA00022692"/>
    </source>
</evidence>
<comment type="catalytic activity">
    <reaction evidence="7">
        <text>a ubiquinone + NADH + 5 H(+)(in) = a ubiquinol + NAD(+) + 4 H(+)(out)</text>
        <dbReference type="Rhea" id="RHEA:29091"/>
        <dbReference type="Rhea" id="RHEA-COMP:9565"/>
        <dbReference type="Rhea" id="RHEA-COMP:9566"/>
        <dbReference type="ChEBI" id="CHEBI:15378"/>
        <dbReference type="ChEBI" id="CHEBI:16389"/>
        <dbReference type="ChEBI" id="CHEBI:17976"/>
        <dbReference type="ChEBI" id="CHEBI:57540"/>
        <dbReference type="ChEBI" id="CHEBI:57945"/>
        <dbReference type="EC" id="7.1.1.2"/>
    </reaction>
</comment>
<dbReference type="PRINTS" id="PR01434">
    <property type="entry name" value="NADHDHGNASE5"/>
</dbReference>
<evidence type="ECO:0000313" key="10">
    <source>
        <dbReference type="EMBL" id="AWW03153.1"/>
    </source>
</evidence>
<proteinExistence type="predicted"/>
<feature type="transmembrane region" description="Helical" evidence="8">
    <location>
        <begin position="458"/>
        <end position="476"/>
    </location>
</feature>
<gene>
    <name evidence="10" type="primary">ND5</name>
</gene>
<dbReference type="EC" id="7.1.1.2" evidence="2"/>
<keyword evidence="10" id="KW-0496">Mitochondrion</keyword>
<dbReference type="AlphaFoldDB" id="A0A2Z4GPM9"/>
<feature type="transmembrane region" description="Helical" evidence="8">
    <location>
        <begin position="77"/>
        <end position="96"/>
    </location>
</feature>
<dbReference type="InterPro" id="IPR001750">
    <property type="entry name" value="ND/Mrp_TM"/>
</dbReference>
<dbReference type="PANTHER" id="PTHR42829">
    <property type="entry name" value="NADH-UBIQUINONE OXIDOREDUCTASE CHAIN 5"/>
    <property type="match status" value="1"/>
</dbReference>
<feature type="transmembrane region" description="Helical" evidence="8">
    <location>
        <begin position="48"/>
        <end position="70"/>
    </location>
</feature>
<reference evidence="10" key="1">
    <citation type="journal article" date="2018" name="BMC Genomics">
        <title>The first next-generation sequencing approach to the mitochondrial phylogeny of African monogenean parasites (Platyhelminthes: Gyrodactylidae and Dactylogyridae).</title>
        <authorList>
            <person name="Vanhove M.P.M."/>
            <person name="Briscoe A.G."/>
            <person name="Jorissen M.W.P."/>
            <person name="Littlewood D.T.J."/>
            <person name="Huyse T."/>
        </authorList>
    </citation>
    <scope>NUCLEOTIDE SEQUENCE</scope>
</reference>
<dbReference type="PANTHER" id="PTHR42829:SF2">
    <property type="entry name" value="NADH-UBIQUINONE OXIDOREDUCTASE CHAIN 5"/>
    <property type="match status" value="1"/>
</dbReference>
<keyword evidence="5 8" id="KW-0472">Membrane</keyword>
<accession>A0A2Z4GPM9</accession>
<feature type="transmembrane region" description="Helical" evidence="8">
    <location>
        <begin position="419"/>
        <end position="438"/>
    </location>
</feature>
<dbReference type="GO" id="GO:0003954">
    <property type="term" value="F:NADH dehydrogenase activity"/>
    <property type="evidence" value="ECO:0007669"/>
    <property type="project" value="TreeGrafter"/>
</dbReference>
<dbReference type="GO" id="GO:0016020">
    <property type="term" value="C:membrane"/>
    <property type="evidence" value="ECO:0007669"/>
    <property type="project" value="UniProtKB-SubCell"/>
</dbReference>
<feature type="transmembrane region" description="Helical" evidence="8">
    <location>
        <begin position="190"/>
        <end position="212"/>
    </location>
</feature>
<feature type="transmembrane region" description="Helical" evidence="8">
    <location>
        <begin position="249"/>
        <end position="267"/>
    </location>
</feature>
<dbReference type="GO" id="GO:0042773">
    <property type="term" value="P:ATP synthesis coupled electron transport"/>
    <property type="evidence" value="ECO:0007669"/>
    <property type="project" value="InterPro"/>
</dbReference>
<dbReference type="Pfam" id="PF00361">
    <property type="entry name" value="Proton_antipo_M"/>
    <property type="match status" value="1"/>
</dbReference>
<evidence type="ECO:0000256" key="4">
    <source>
        <dbReference type="ARBA" id="ARBA00022989"/>
    </source>
</evidence>
<evidence type="ECO:0000256" key="6">
    <source>
        <dbReference type="ARBA" id="ARBA00031027"/>
    </source>
</evidence>
<feature type="transmembrane region" description="Helical" evidence="8">
    <location>
        <begin position="349"/>
        <end position="376"/>
    </location>
</feature>
<dbReference type="GO" id="GO:0015990">
    <property type="term" value="P:electron transport coupled proton transport"/>
    <property type="evidence" value="ECO:0007669"/>
    <property type="project" value="TreeGrafter"/>
</dbReference>
<evidence type="ECO:0000256" key="2">
    <source>
        <dbReference type="ARBA" id="ARBA00012944"/>
    </source>
</evidence>
<protein>
    <recommendedName>
        <fullName evidence="2">NADH:ubiquinone reductase (H(+)-translocating)</fullName>
        <ecNumber evidence="2">7.1.1.2</ecNumber>
    </recommendedName>
    <alternativeName>
        <fullName evidence="6">NADH dehydrogenase subunit 5</fullName>
    </alternativeName>
</protein>
<geneLocation type="mitochondrion" evidence="10"/>
<organism evidence="10">
    <name type="scientific">Macrogyrodactylus karibae</name>
    <dbReference type="NCBI Taxonomy" id="696689"/>
    <lineage>
        <taxon>Eukaryota</taxon>
        <taxon>Metazoa</taxon>
        <taxon>Spiralia</taxon>
        <taxon>Lophotrochozoa</taxon>
        <taxon>Platyhelminthes</taxon>
        <taxon>Monogenea</taxon>
        <taxon>Monopisthocotylea</taxon>
        <taxon>Gyrodactylidea</taxon>
        <taxon>Gyrodactylidae</taxon>
        <taxon>Macrogyrodactylus</taxon>
    </lineage>
</organism>
<evidence type="ECO:0000256" key="5">
    <source>
        <dbReference type="ARBA" id="ARBA00023136"/>
    </source>
</evidence>
<name>A0A2Z4GPM9_9PLAT</name>
<keyword evidence="3 8" id="KW-0812">Transmembrane</keyword>
<dbReference type="EMBL" id="MG970258">
    <property type="protein sequence ID" value="AWW03153.1"/>
    <property type="molecule type" value="Genomic_DNA"/>
</dbReference>
<feature type="domain" description="NADH:quinone oxidoreductase/Mrp antiporter transmembrane" evidence="9">
    <location>
        <begin position="100"/>
        <end position="360"/>
    </location>
</feature>
<feature type="transmembrane region" description="Helical" evidence="8">
    <location>
        <begin position="102"/>
        <end position="121"/>
    </location>
</feature>
<evidence type="ECO:0000256" key="7">
    <source>
        <dbReference type="ARBA" id="ARBA00049551"/>
    </source>
</evidence>
<dbReference type="InterPro" id="IPR003945">
    <property type="entry name" value="NU5C-like"/>
</dbReference>
<sequence length="521" mass="60207">MLFLCLIVAVCLIFFFFWTLGMFSYVVNVEYSMFGVSEVWFNFMFDNISLICGSMLFLCSLIAIFFYWHYFSWHSDYLIFTIQLFILSMFFLIFTYSEINSFIGWEYLGLVSFFLILYYSIYCSSRAAFITILTSRLGDLGFFLFIGALYLDIFLGHSYLVIILFSLLLMSKSAMFPLSSWLLEAMRAPTPVSSLVHSSTLVAAGVWLFCRYNDIFMFAGSSEIIFYVSMITVIFSGLNAYLYADTKKIIALSTCNNISWCFIYIYFGYCFLGLAQLFCHGIFKCSLFCLIGDFLLNSGGSQNKMYHFYGGSDGHMYLIMLISLFICGFPFLGVFFTKHIFMSISLGSLNIFIYILLFFGVLCSFLYSFRLIFILSNTLSGSSAGFNASFYVVILFFPVFFLVNYWISGHMLEESIGSILFLLTFYLFMSCISAFGWYMNFYNTSGWSIGLFGQDYLLFSSIGGYKLFSSLFYYLSIFRWEQSVICFFSSISSLLRCYSGSVNLAIFMCCFLFYFVFMFIF</sequence>
<keyword evidence="4 8" id="KW-1133">Transmembrane helix</keyword>
<evidence type="ECO:0000259" key="9">
    <source>
        <dbReference type="Pfam" id="PF00361"/>
    </source>
</evidence>
<feature type="transmembrane region" description="Helical" evidence="8">
    <location>
        <begin position="388"/>
        <end position="407"/>
    </location>
</feature>
<evidence type="ECO:0000256" key="1">
    <source>
        <dbReference type="ARBA" id="ARBA00004141"/>
    </source>
</evidence>
<feature type="transmembrane region" description="Helical" evidence="8">
    <location>
        <begin position="224"/>
        <end position="243"/>
    </location>
</feature>
<reference evidence="10" key="2">
    <citation type="submission" date="2018-02" db="EMBL/GenBank/DDBJ databases">
        <authorList>
            <person name="Vanhove M.P.M."/>
            <person name="Briscoe A.G."/>
            <person name="Jorissen M.W.P."/>
            <person name="Littlewood D.T.J."/>
            <person name="Huyse T."/>
        </authorList>
    </citation>
    <scope>NUCLEOTIDE SEQUENCE</scope>
</reference>
<feature type="transmembrane region" description="Helical" evidence="8">
    <location>
        <begin position="497"/>
        <end position="520"/>
    </location>
</feature>
<feature type="transmembrane region" description="Helical" evidence="8">
    <location>
        <begin position="316"/>
        <end position="337"/>
    </location>
</feature>
<evidence type="ECO:0000256" key="8">
    <source>
        <dbReference type="SAM" id="Phobius"/>
    </source>
</evidence>
<dbReference type="GO" id="GO:0008137">
    <property type="term" value="F:NADH dehydrogenase (ubiquinone) activity"/>
    <property type="evidence" value="ECO:0007669"/>
    <property type="project" value="UniProtKB-EC"/>
</dbReference>